<dbReference type="Proteomes" id="UP000250241">
    <property type="component" value="Chromosome"/>
</dbReference>
<reference evidence="1 2" key="1">
    <citation type="submission" date="2016-10" db="EMBL/GenBank/DDBJ databases">
        <title>Genome sequence of Rothia aeria strain JCM11412.</title>
        <authorList>
            <person name="Nambu T."/>
        </authorList>
    </citation>
    <scope>NUCLEOTIDE SEQUENCE [LARGE SCALE GENOMIC DNA]</scope>
    <source>
        <strain evidence="1 2">JCM 11412</strain>
    </source>
</reference>
<evidence type="ECO:0000313" key="1">
    <source>
        <dbReference type="EMBL" id="BAV87526.1"/>
    </source>
</evidence>
<sequence length="43" mass="4532">MVFHPAGFNPLLTLFYAIAGDVSGGMFFPSVSRGKNAEEVEGA</sequence>
<protein>
    <submittedName>
        <fullName evidence="1">Uncharacterized protein</fullName>
    </submittedName>
</protein>
<proteinExistence type="predicted"/>
<dbReference type="AlphaFoldDB" id="A0A2Z5QYU2"/>
<organism evidence="1 2">
    <name type="scientific">Rothia aeria</name>
    <dbReference type="NCBI Taxonomy" id="172042"/>
    <lineage>
        <taxon>Bacteria</taxon>
        <taxon>Bacillati</taxon>
        <taxon>Actinomycetota</taxon>
        <taxon>Actinomycetes</taxon>
        <taxon>Micrococcales</taxon>
        <taxon>Micrococcaceae</taxon>
        <taxon>Rothia</taxon>
    </lineage>
</organism>
<evidence type="ECO:0000313" key="2">
    <source>
        <dbReference type="Proteomes" id="UP000250241"/>
    </source>
</evidence>
<gene>
    <name evidence="1" type="ORF">RA11412_1227</name>
</gene>
<dbReference type="EMBL" id="AP017895">
    <property type="protein sequence ID" value="BAV87526.1"/>
    <property type="molecule type" value="Genomic_DNA"/>
</dbReference>
<dbReference type="KEGG" id="raj:RA11412_1227"/>
<accession>A0A2Z5QYU2</accession>
<keyword evidence="2" id="KW-1185">Reference proteome</keyword>
<name>A0A2Z5QYU2_9MICC</name>